<gene>
    <name evidence="1" type="ORF">OG835_13630</name>
</gene>
<evidence type="ECO:0000313" key="1">
    <source>
        <dbReference type="EMBL" id="WSB97957.1"/>
    </source>
</evidence>
<dbReference type="EMBL" id="CP109109">
    <property type="protein sequence ID" value="WSB97957.1"/>
    <property type="molecule type" value="Genomic_DNA"/>
</dbReference>
<evidence type="ECO:0000313" key="2">
    <source>
        <dbReference type="Proteomes" id="UP001348369"/>
    </source>
</evidence>
<sequence>MAGMTVGCSAVDDSGPEPTKTASSAPISLTAVCDGSLRGEGGAALKQISGADAFQPGPDTNQSMTELAASLVTDLKKSGRKPERMLCSVSPQGGNPSAQALWISFQWYKDTPPIGGKRTHSTYNTTRFAIGDAASYDDGASLFFSCPSASGQDSQGLGLIATAGTTGLDAEPRAQKREAQVRILHSASVALAKELGCFKQSGLPETLGELTPLPVK</sequence>
<keyword evidence="2" id="KW-1185">Reference proteome</keyword>
<name>A0ACD4ZJJ0_9ACTN</name>
<reference evidence="1" key="1">
    <citation type="submission" date="2022-10" db="EMBL/GenBank/DDBJ databases">
        <title>The complete genomes of actinobacterial strains from the NBC collection.</title>
        <authorList>
            <person name="Joergensen T.S."/>
            <person name="Alvarez Arevalo M."/>
            <person name="Sterndorff E.B."/>
            <person name="Faurdal D."/>
            <person name="Vuksanovic O."/>
            <person name="Mourched A.-S."/>
            <person name="Charusanti P."/>
            <person name="Shaw S."/>
            <person name="Blin K."/>
            <person name="Weber T."/>
        </authorList>
    </citation>
    <scope>NUCLEOTIDE SEQUENCE</scope>
    <source>
        <strain evidence="1">NBC 01771</strain>
    </source>
</reference>
<accession>A0ACD4ZJJ0</accession>
<dbReference type="Proteomes" id="UP001348369">
    <property type="component" value="Chromosome"/>
</dbReference>
<proteinExistence type="predicted"/>
<protein>
    <submittedName>
        <fullName evidence="1">Uncharacterized protein</fullName>
    </submittedName>
</protein>
<organism evidence="1 2">
    <name type="scientific">Streptomyces scopuliridis</name>
    <dbReference type="NCBI Taxonomy" id="452529"/>
    <lineage>
        <taxon>Bacteria</taxon>
        <taxon>Bacillati</taxon>
        <taxon>Actinomycetota</taxon>
        <taxon>Actinomycetes</taxon>
        <taxon>Kitasatosporales</taxon>
        <taxon>Streptomycetaceae</taxon>
        <taxon>Streptomyces</taxon>
    </lineage>
</organism>